<dbReference type="AlphaFoldDB" id="A0A9W9FK75"/>
<evidence type="ECO:0000256" key="2">
    <source>
        <dbReference type="ARBA" id="ARBA00022980"/>
    </source>
</evidence>
<comment type="similarity">
    <text evidence="1">Belongs to the universal ribosomal protein uL23 family.</text>
</comment>
<keyword evidence="7" id="KW-1185">Reference proteome</keyword>
<comment type="caution">
    <text evidence="6">The sequence shown here is derived from an EMBL/GenBank/DDBJ whole genome shotgun (WGS) entry which is preliminary data.</text>
</comment>
<dbReference type="OrthoDB" id="275582at2759"/>
<sequence length="216" mass="25837">MVRRPEIRTFRNALKGHRRVYLSPLTTNSNPRPEFTVALVRTPYLSPLYAQFRVPLNFNKLDLRSYLLQAYNVPVRAVRSYVEQQPVTRLTRDNRNFGPWRRPKSIKRMTVELHTPFVWPEEPKDLSGWEKESWDAGEKWQHKMREKQKQKPDFSEEPDEDMRKAYEEQAKELVEGKQTWRPTWQALGLDFAHKELINNKATNPPKPKWMTKPRKP</sequence>
<dbReference type="Gene3D" id="3.30.70.330">
    <property type="match status" value="1"/>
</dbReference>
<feature type="region of interest" description="Disordered" evidence="5">
    <location>
        <begin position="197"/>
        <end position="216"/>
    </location>
</feature>
<dbReference type="SUPFAM" id="SSF54189">
    <property type="entry name" value="Ribosomal proteins S24e, L23 and L15e"/>
    <property type="match status" value="1"/>
</dbReference>
<evidence type="ECO:0000313" key="7">
    <source>
        <dbReference type="Proteomes" id="UP001141434"/>
    </source>
</evidence>
<reference evidence="6" key="2">
    <citation type="journal article" date="2023" name="IMA Fungus">
        <title>Comparative genomic study of the Penicillium genus elucidates a diverse pangenome and 15 lateral gene transfer events.</title>
        <authorList>
            <person name="Petersen C."/>
            <person name="Sorensen T."/>
            <person name="Nielsen M.R."/>
            <person name="Sondergaard T.E."/>
            <person name="Sorensen J.L."/>
            <person name="Fitzpatrick D.A."/>
            <person name="Frisvad J.C."/>
            <person name="Nielsen K.L."/>
        </authorList>
    </citation>
    <scope>NUCLEOTIDE SEQUENCE</scope>
    <source>
        <strain evidence="6">IBT 34128</strain>
    </source>
</reference>
<feature type="region of interest" description="Disordered" evidence="5">
    <location>
        <begin position="137"/>
        <end position="163"/>
    </location>
</feature>
<dbReference type="EMBL" id="JAPMSZ010000005">
    <property type="protein sequence ID" value="KAJ5101738.1"/>
    <property type="molecule type" value="Genomic_DNA"/>
</dbReference>
<organism evidence="6 7">
    <name type="scientific">Penicillium alfredii</name>
    <dbReference type="NCBI Taxonomy" id="1506179"/>
    <lineage>
        <taxon>Eukaryota</taxon>
        <taxon>Fungi</taxon>
        <taxon>Dikarya</taxon>
        <taxon>Ascomycota</taxon>
        <taxon>Pezizomycotina</taxon>
        <taxon>Eurotiomycetes</taxon>
        <taxon>Eurotiomycetidae</taxon>
        <taxon>Eurotiales</taxon>
        <taxon>Aspergillaceae</taxon>
        <taxon>Penicillium</taxon>
    </lineage>
</organism>
<dbReference type="RefSeq" id="XP_056512569.1">
    <property type="nucleotide sequence ID" value="XM_056654542.1"/>
</dbReference>
<dbReference type="InterPro" id="IPR012678">
    <property type="entry name" value="Ribosomal_uL23/eL15/eS24_sf"/>
</dbReference>
<evidence type="ECO:0000256" key="3">
    <source>
        <dbReference type="ARBA" id="ARBA00023274"/>
    </source>
</evidence>
<dbReference type="GeneID" id="81393710"/>
<dbReference type="Pfam" id="PF00276">
    <property type="entry name" value="Ribosomal_L23"/>
    <property type="match status" value="1"/>
</dbReference>
<gene>
    <name evidence="6" type="ORF">NUU61_003960</name>
</gene>
<dbReference type="PANTHER" id="PTHR12059:SF5">
    <property type="entry name" value="LARGE RIBOSOMAL SUBUNIT PROTEIN UL23M"/>
    <property type="match status" value="1"/>
</dbReference>
<keyword evidence="2 6" id="KW-0689">Ribosomal protein</keyword>
<dbReference type="PANTHER" id="PTHR12059">
    <property type="entry name" value="RIBOSOMAL PROTEIN L23-RELATED"/>
    <property type="match status" value="1"/>
</dbReference>
<protein>
    <recommendedName>
        <fullName evidence="4">Large ribosomal subunit protein uL23m</fullName>
    </recommendedName>
</protein>
<dbReference type="GO" id="GO:0032543">
    <property type="term" value="P:mitochondrial translation"/>
    <property type="evidence" value="ECO:0007669"/>
    <property type="project" value="TreeGrafter"/>
</dbReference>
<evidence type="ECO:0000256" key="5">
    <source>
        <dbReference type="SAM" id="MobiDB-lite"/>
    </source>
</evidence>
<dbReference type="InterPro" id="IPR013025">
    <property type="entry name" value="Ribosomal_uL23-like"/>
</dbReference>
<dbReference type="GO" id="GO:0005762">
    <property type="term" value="C:mitochondrial large ribosomal subunit"/>
    <property type="evidence" value="ECO:0007669"/>
    <property type="project" value="TreeGrafter"/>
</dbReference>
<proteinExistence type="inferred from homology"/>
<dbReference type="GO" id="GO:0003735">
    <property type="term" value="F:structural constituent of ribosome"/>
    <property type="evidence" value="ECO:0007669"/>
    <property type="project" value="InterPro"/>
</dbReference>
<evidence type="ECO:0000256" key="1">
    <source>
        <dbReference type="ARBA" id="ARBA00006700"/>
    </source>
</evidence>
<feature type="compositionally biased region" description="Basic and acidic residues" evidence="5">
    <location>
        <begin position="137"/>
        <end position="154"/>
    </location>
</feature>
<dbReference type="Proteomes" id="UP001141434">
    <property type="component" value="Unassembled WGS sequence"/>
</dbReference>
<name>A0A9W9FK75_9EURO</name>
<evidence type="ECO:0000313" key="6">
    <source>
        <dbReference type="EMBL" id="KAJ5101738.1"/>
    </source>
</evidence>
<evidence type="ECO:0000256" key="4">
    <source>
        <dbReference type="ARBA" id="ARBA00039977"/>
    </source>
</evidence>
<reference evidence="6" key="1">
    <citation type="submission" date="2022-11" db="EMBL/GenBank/DDBJ databases">
        <authorList>
            <person name="Petersen C."/>
        </authorList>
    </citation>
    <scope>NUCLEOTIDE SEQUENCE</scope>
    <source>
        <strain evidence="6">IBT 34128</strain>
    </source>
</reference>
<dbReference type="InterPro" id="IPR012677">
    <property type="entry name" value="Nucleotide-bd_a/b_plait_sf"/>
</dbReference>
<keyword evidence="3" id="KW-0687">Ribonucleoprotein</keyword>
<accession>A0A9W9FK75</accession>